<dbReference type="NCBIfam" id="TIGR01571">
    <property type="entry name" value="A_thal_Cys_rich"/>
    <property type="match status" value="1"/>
</dbReference>
<evidence type="ECO:0000313" key="1">
    <source>
        <dbReference type="EMBL" id="OJJ40183.1"/>
    </source>
</evidence>
<dbReference type="Pfam" id="PF04749">
    <property type="entry name" value="PLAC8"/>
    <property type="match status" value="1"/>
</dbReference>
<keyword evidence="2" id="KW-1185">Reference proteome</keyword>
<name>A0A1L9RZ55_ASPWE</name>
<dbReference type="InterPro" id="IPR006461">
    <property type="entry name" value="PLAC_motif_containing"/>
</dbReference>
<evidence type="ECO:0008006" key="3">
    <source>
        <dbReference type="Google" id="ProtNLM"/>
    </source>
</evidence>
<dbReference type="OrthoDB" id="1045822at2759"/>
<dbReference type="STRING" id="1073089.A0A1L9RZ55"/>
<evidence type="ECO:0000313" key="2">
    <source>
        <dbReference type="Proteomes" id="UP000184383"/>
    </source>
</evidence>
<organism evidence="1 2">
    <name type="scientific">Aspergillus wentii DTO 134E9</name>
    <dbReference type="NCBI Taxonomy" id="1073089"/>
    <lineage>
        <taxon>Eukaryota</taxon>
        <taxon>Fungi</taxon>
        <taxon>Dikarya</taxon>
        <taxon>Ascomycota</taxon>
        <taxon>Pezizomycotina</taxon>
        <taxon>Eurotiomycetes</taxon>
        <taxon>Eurotiomycetidae</taxon>
        <taxon>Eurotiales</taxon>
        <taxon>Aspergillaceae</taxon>
        <taxon>Aspergillus</taxon>
        <taxon>Aspergillus subgen. Cremei</taxon>
    </lineage>
</organism>
<dbReference type="RefSeq" id="XP_040693859.1">
    <property type="nucleotide sequence ID" value="XM_040829963.1"/>
</dbReference>
<accession>A0A1L9RZ55</accession>
<dbReference type="PANTHER" id="PTHR15907">
    <property type="entry name" value="DUF614 FAMILY PROTEIN-RELATED"/>
    <property type="match status" value="1"/>
</dbReference>
<dbReference type="EMBL" id="KV878209">
    <property type="protein sequence ID" value="OJJ40183.1"/>
    <property type="molecule type" value="Genomic_DNA"/>
</dbReference>
<dbReference type="GeneID" id="63745811"/>
<reference evidence="2" key="1">
    <citation type="journal article" date="2017" name="Genome Biol.">
        <title>Comparative genomics reveals high biological diversity and specific adaptations in the industrially and medically important fungal genus Aspergillus.</title>
        <authorList>
            <person name="de Vries R.P."/>
            <person name="Riley R."/>
            <person name="Wiebenga A."/>
            <person name="Aguilar-Osorio G."/>
            <person name="Amillis S."/>
            <person name="Uchima C.A."/>
            <person name="Anderluh G."/>
            <person name="Asadollahi M."/>
            <person name="Askin M."/>
            <person name="Barry K."/>
            <person name="Battaglia E."/>
            <person name="Bayram O."/>
            <person name="Benocci T."/>
            <person name="Braus-Stromeyer S.A."/>
            <person name="Caldana C."/>
            <person name="Canovas D."/>
            <person name="Cerqueira G.C."/>
            <person name="Chen F."/>
            <person name="Chen W."/>
            <person name="Choi C."/>
            <person name="Clum A."/>
            <person name="Dos Santos R.A."/>
            <person name="Damasio A.R."/>
            <person name="Diallinas G."/>
            <person name="Emri T."/>
            <person name="Fekete E."/>
            <person name="Flipphi M."/>
            <person name="Freyberg S."/>
            <person name="Gallo A."/>
            <person name="Gournas C."/>
            <person name="Habgood R."/>
            <person name="Hainaut M."/>
            <person name="Harispe M.L."/>
            <person name="Henrissat B."/>
            <person name="Hilden K.S."/>
            <person name="Hope R."/>
            <person name="Hossain A."/>
            <person name="Karabika E."/>
            <person name="Karaffa L."/>
            <person name="Karanyi Z."/>
            <person name="Krasevec N."/>
            <person name="Kuo A."/>
            <person name="Kusch H."/>
            <person name="LaButti K."/>
            <person name="Lagendijk E.L."/>
            <person name="Lapidus A."/>
            <person name="Levasseur A."/>
            <person name="Lindquist E."/>
            <person name="Lipzen A."/>
            <person name="Logrieco A.F."/>
            <person name="MacCabe A."/>
            <person name="Maekelae M.R."/>
            <person name="Malavazi I."/>
            <person name="Melin P."/>
            <person name="Meyer V."/>
            <person name="Mielnichuk N."/>
            <person name="Miskei M."/>
            <person name="Molnar A.P."/>
            <person name="Mule G."/>
            <person name="Ngan C.Y."/>
            <person name="Orejas M."/>
            <person name="Orosz E."/>
            <person name="Ouedraogo J.P."/>
            <person name="Overkamp K.M."/>
            <person name="Park H.-S."/>
            <person name="Perrone G."/>
            <person name="Piumi F."/>
            <person name="Punt P.J."/>
            <person name="Ram A.F."/>
            <person name="Ramon A."/>
            <person name="Rauscher S."/>
            <person name="Record E."/>
            <person name="Riano-Pachon D.M."/>
            <person name="Robert V."/>
            <person name="Roehrig J."/>
            <person name="Ruller R."/>
            <person name="Salamov A."/>
            <person name="Salih N.S."/>
            <person name="Samson R.A."/>
            <person name="Sandor E."/>
            <person name="Sanguinetti M."/>
            <person name="Schuetze T."/>
            <person name="Sepcic K."/>
            <person name="Shelest E."/>
            <person name="Sherlock G."/>
            <person name="Sophianopoulou V."/>
            <person name="Squina F.M."/>
            <person name="Sun H."/>
            <person name="Susca A."/>
            <person name="Todd R.B."/>
            <person name="Tsang A."/>
            <person name="Unkles S.E."/>
            <person name="van de Wiele N."/>
            <person name="van Rossen-Uffink D."/>
            <person name="Oliveira J.V."/>
            <person name="Vesth T.C."/>
            <person name="Visser J."/>
            <person name="Yu J.-H."/>
            <person name="Zhou M."/>
            <person name="Andersen M.R."/>
            <person name="Archer D.B."/>
            <person name="Baker S.E."/>
            <person name="Benoit I."/>
            <person name="Brakhage A.A."/>
            <person name="Braus G.H."/>
            <person name="Fischer R."/>
            <person name="Frisvad J.C."/>
            <person name="Goldman G.H."/>
            <person name="Houbraken J."/>
            <person name="Oakley B."/>
            <person name="Pocsi I."/>
            <person name="Scazzocchio C."/>
            <person name="Seiboth B."/>
            <person name="vanKuyk P.A."/>
            <person name="Wortman J."/>
            <person name="Dyer P.S."/>
            <person name="Grigoriev I.V."/>
        </authorList>
    </citation>
    <scope>NUCLEOTIDE SEQUENCE [LARGE SCALE GENOMIC DNA]</scope>
    <source>
        <strain evidence="2">DTO 134E9</strain>
    </source>
</reference>
<gene>
    <name evidence="1" type="ORF">ASPWEDRAFT_166268</name>
</gene>
<protein>
    <recommendedName>
        <fullName evidence="3">DUF614 domain protein</fullName>
    </recommendedName>
</protein>
<dbReference type="AlphaFoldDB" id="A0A1L9RZ55"/>
<proteinExistence type="predicted"/>
<sequence length="128" mass="14238">MSEEWHNGFWSCSSCGLCCESCCCPCMVFGRTHERNNGVQDPSSCNGQCMGFAFCCSIGLHSLCLCLERRSIRKQYNIKGGCCGDFWGSMCCHTNVLMQAERESLVRNTPQVTQQYKSVGGMSYAPRS</sequence>
<dbReference type="Proteomes" id="UP000184383">
    <property type="component" value="Unassembled WGS sequence"/>
</dbReference>
<dbReference type="VEuPathDB" id="FungiDB:ASPWEDRAFT_166268"/>